<dbReference type="Pfam" id="PF18846">
    <property type="entry name" value="baeRF_family5"/>
    <property type="match status" value="1"/>
</dbReference>
<dbReference type="OrthoDB" id="5241360at2"/>
<comment type="caution">
    <text evidence="1">The sequence shown here is derived from an EMBL/GenBank/DDBJ whole genome shotgun (WGS) entry which is preliminary data.</text>
</comment>
<proteinExistence type="predicted"/>
<evidence type="ECO:0000313" key="1">
    <source>
        <dbReference type="EMBL" id="GEN84033.1"/>
    </source>
</evidence>
<dbReference type="AlphaFoldDB" id="A0A511Z9F2"/>
<dbReference type="RefSeq" id="WP_147058518.1">
    <property type="nucleotide sequence ID" value="NZ_BJYL01000031.1"/>
</dbReference>
<reference evidence="1 2" key="1">
    <citation type="submission" date="2019-07" db="EMBL/GenBank/DDBJ databases">
        <title>Whole genome shotgun sequence of Sporosarcina luteola NBRC 105378.</title>
        <authorList>
            <person name="Hosoyama A."/>
            <person name="Uohara A."/>
            <person name="Ohji S."/>
            <person name="Ichikawa N."/>
        </authorList>
    </citation>
    <scope>NUCLEOTIDE SEQUENCE [LARGE SCALE GENOMIC DNA]</scope>
    <source>
        <strain evidence="1 2">NBRC 105378</strain>
    </source>
</reference>
<evidence type="ECO:0000313" key="2">
    <source>
        <dbReference type="Proteomes" id="UP000321901"/>
    </source>
</evidence>
<gene>
    <name evidence="1" type="primary">yocB</name>
    <name evidence="1" type="ORF">SLU01_23450</name>
</gene>
<evidence type="ECO:0008006" key="3">
    <source>
        <dbReference type="Google" id="ProtNLM"/>
    </source>
</evidence>
<accession>A0A511Z9F2</accession>
<keyword evidence="2" id="KW-1185">Reference proteome</keyword>
<dbReference type="EMBL" id="BJYL01000031">
    <property type="protein sequence ID" value="GEN84033.1"/>
    <property type="molecule type" value="Genomic_DNA"/>
</dbReference>
<protein>
    <recommendedName>
        <fullName evidence="3">Antiporter</fullName>
    </recommendedName>
</protein>
<dbReference type="Proteomes" id="UP000321901">
    <property type="component" value="Unassembled WGS sequence"/>
</dbReference>
<organism evidence="1 2">
    <name type="scientific">Sporosarcina luteola</name>
    <dbReference type="NCBI Taxonomy" id="582850"/>
    <lineage>
        <taxon>Bacteria</taxon>
        <taxon>Bacillati</taxon>
        <taxon>Bacillota</taxon>
        <taxon>Bacilli</taxon>
        <taxon>Bacillales</taxon>
        <taxon>Caryophanaceae</taxon>
        <taxon>Sporosarcina</taxon>
    </lineage>
</organism>
<name>A0A511Z9F2_9BACL</name>
<sequence>MSLSEELKSLKEYKCNSRCVLSVYLNTNPADPEQQNGAWRIHLKNGLKRLAEYLEASQDQNEIKAFKKLKDKVTKEIEGNQNDFNKGVVIFASEDPELWSVHYVQVQVKTSFHWEDHAVTEEMEYMLKAYPEAGIILPSLGEVRILDTAMGFINDEMTYEFDSGLQVWKEANGARSSVQRGSGGGQSDEFDDRLRENLERFYKELGATVEKMRKDRNWKEIYVVGEAELANSFTKALRTKPNNSIYKNLINVQPEKVLHQVFEK</sequence>
<dbReference type="InterPro" id="IPR040983">
    <property type="entry name" value="Bact_RF_family5"/>
</dbReference>